<dbReference type="InterPro" id="IPR013783">
    <property type="entry name" value="Ig-like_fold"/>
</dbReference>
<proteinExistence type="predicted"/>
<feature type="domain" description="DUF7927" evidence="5">
    <location>
        <begin position="721"/>
        <end position="853"/>
    </location>
</feature>
<feature type="domain" description="DUF7927" evidence="5">
    <location>
        <begin position="1386"/>
        <end position="1516"/>
    </location>
</feature>
<feature type="domain" description="DUF7927" evidence="5">
    <location>
        <begin position="1653"/>
        <end position="1781"/>
    </location>
</feature>
<feature type="domain" description="DUF11" evidence="3">
    <location>
        <begin position="334"/>
        <end position="447"/>
    </location>
</feature>
<dbReference type="Pfam" id="PF25549">
    <property type="entry name" value="DUF7927"/>
    <property type="match status" value="13"/>
</dbReference>
<organism evidence="6 7">
    <name type="scientific">Cellulosimicrobium cellulans</name>
    <name type="common">Arthrobacter luteus</name>
    <dbReference type="NCBI Taxonomy" id="1710"/>
    <lineage>
        <taxon>Bacteria</taxon>
        <taxon>Bacillati</taxon>
        <taxon>Actinomycetota</taxon>
        <taxon>Actinomycetes</taxon>
        <taxon>Micrococcales</taxon>
        <taxon>Promicromonosporaceae</taxon>
        <taxon>Cellulosimicrobium</taxon>
    </lineage>
</organism>
<feature type="domain" description="DUF7927" evidence="5">
    <location>
        <begin position="1519"/>
        <end position="1650"/>
    </location>
</feature>
<dbReference type="InterPro" id="IPR001434">
    <property type="entry name" value="OmcB-like_DUF11"/>
</dbReference>
<dbReference type="Pfam" id="PF01345">
    <property type="entry name" value="DUF11"/>
    <property type="match status" value="1"/>
</dbReference>
<comment type="caution">
    <text evidence="6">The sequence shown here is derived from an EMBL/GenBank/DDBJ whole genome shotgun (WGS) entry which is preliminary data.</text>
</comment>
<feature type="compositionally biased region" description="Basic and acidic residues" evidence="1">
    <location>
        <begin position="1"/>
        <end position="30"/>
    </location>
</feature>
<gene>
    <name evidence="6" type="ORF">CCE02nite_00300</name>
</gene>
<keyword evidence="2" id="KW-0472">Membrane</keyword>
<evidence type="ECO:0000259" key="3">
    <source>
        <dbReference type="Pfam" id="PF01345"/>
    </source>
</evidence>
<feature type="region of interest" description="Disordered" evidence="1">
    <location>
        <begin position="951"/>
        <end position="978"/>
    </location>
</feature>
<keyword evidence="2" id="KW-0812">Transmembrane</keyword>
<feature type="domain" description="DUF7927" evidence="5">
    <location>
        <begin position="595"/>
        <end position="711"/>
    </location>
</feature>
<evidence type="ECO:0000259" key="5">
    <source>
        <dbReference type="Pfam" id="PF25549"/>
    </source>
</evidence>
<feature type="domain" description="DUF7927" evidence="5">
    <location>
        <begin position="988"/>
        <end position="1117"/>
    </location>
</feature>
<feature type="domain" description="DUF7927" evidence="5">
    <location>
        <begin position="1254"/>
        <end position="1382"/>
    </location>
</feature>
<feature type="domain" description="DUF7927" evidence="5">
    <location>
        <begin position="1918"/>
        <end position="2041"/>
    </location>
</feature>
<evidence type="ECO:0000259" key="4">
    <source>
        <dbReference type="Pfam" id="PF21959"/>
    </source>
</evidence>
<dbReference type="InterPro" id="IPR047589">
    <property type="entry name" value="DUF11_rpt"/>
</dbReference>
<feature type="domain" description="DUF7927" evidence="5">
    <location>
        <begin position="857"/>
        <end position="985"/>
    </location>
</feature>
<dbReference type="InterPro" id="IPR051172">
    <property type="entry name" value="Chlamydia_OmcB"/>
</dbReference>
<dbReference type="GO" id="GO:0005975">
    <property type="term" value="P:carbohydrate metabolic process"/>
    <property type="evidence" value="ECO:0007669"/>
    <property type="project" value="UniProtKB-ARBA"/>
</dbReference>
<dbReference type="NCBIfam" id="TIGR01451">
    <property type="entry name" value="B_ant_repeat"/>
    <property type="match status" value="1"/>
</dbReference>
<dbReference type="Proteomes" id="UP000316659">
    <property type="component" value="Unassembled WGS sequence"/>
</dbReference>
<accession>A0A4Y4E092</accession>
<evidence type="ECO:0000313" key="6">
    <source>
        <dbReference type="EMBL" id="GED08031.1"/>
    </source>
</evidence>
<evidence type="ECO:0000256" key="2">
    <source>
        <dbReference type="SAM" id="Phobius"/>
    </source>
</evidence>
<name>A0A4Y4E092_CELCE</name>
<reference evidence="6 7" key="1">
    <citation type="submission" date="2019-06" db="EMBL/GenBank/DDBJ databases">
        <title>Whole genome shotgun sequence of Cellulosimicrobium cellulans NBRC 15516.</title>
        <authorList>
            <person name="Hosoyama A."/>
            <person name="Uohara A."/>
            <person name="Ohji S."/>
            <person name="Ichikawa N."/>
        </authorList>
    </citation>
    <scope>NUCLEOTIDE SEQUENCE [LARGE SCALE GENOMIC DNA]</scope>
    <source>
        <strain evidence="6 7">NBRC 15516</strain>
    </source>
</reference>
<sequence>MPEPERLVDEARTHSGEPGTHDPADRERLMRTGRTSGTKSPRRVSARRRAAWRRFAAAATALVVSSVLLPWTVPSAVAAPGDPFPVDPARVFVAQNDPTGMYTAIQGAGSVTFVPDGPTSGIGYNGIGYRVSDNYIYGMQRTPVASKNNLVRVGQGGVVTVLGTVSGLPTLPGIQYWNAGTFGAGASADTLFVRASLPDTSDAVMSRLYAVNVTTLVATPIPLSQPVPNTSDIIFKDGFVWAFLEGTVVYRINPTTGQTSAFDTAYLGLSGAFGAQWVYGNGNVGLSDNATGVVTQVRINNPTSASPTFEIVSRQTGPSSANNDGTASPGMPTDLAVVKTGPAEVAPGGTFTYTLTVTNNGPGTSSGFTLRDAVPFSLTGVSSPTPGCTVGFNVVTCTGASLPPGGSTTIQIVATMPPGATACVVNTATVLANESDPNSFNNVDDATTCPTSPALSITKSSNATEDSRIGDVVTYTVTATNTGDAPYTAANPAVVTDDLTGVLDDATYNGDATASVGATPSFASPRLSWSGPLAQGASVVLTYSVTLTGAGDGLVRNVAFRGNGPTPPCSPPVGGIDPGTGVPCAETRLELPRLTIAKTASTSTLPAVGSTVTYTVTVTNVGPGDTTVSAPARMDDDLSDVLDDADLDESSIVASSGTAGFTSPVISWEGPLAAGESATVSYTLTYTAGGDHVLENLACLPASISPGTPPCATVVVPGSNLRRWKEAEASSDPVVAGSTITYTLFFENLGAAPADVDAVDDLTFVADDADVTQEPVAGVGLAAIRTGDEIAITGSVAPGQTAAVSYVVTVRPDGERGDDTAVNFLLGPDQTPPSTPDCDPADPDLPDCTSTPIAAVVYTKSVAASDDPVRAGTVLTYTVTIESTGTVTAPVAREDVLSGVLDDAELTGDPESDTPSVTVSGVAAEQFAIGGELAPGATATVTYQVTVRPDTERGDNRADNFLVPPGGTPPAECAEGDAGCTSTPIPLIVASKSSDPAPGTTVQAGDEVTYTLTFANEGEATGPVDHTDDLADVLDDATLVTAPTSSDGALVASAVTDGSFTVTGSLAPGQSVTVSYTVSVDPDGERGDNLLGNVLAPTGTTDPQCEDDTVSCTEHPVAQLVSWKSVEPDVTPVVAGTVLTYTLFFENVGRGVGQVDHVDDLTHVLDDADVTVEPGSDDLSVVRDGAVITIAGPVPAGETFTVSYQVTVRADGERGDDLAANFLLVPGEAPPVDPVCEPEDAQLPDCTVTPIGSLVTSKSVEASSDPVEEGTELTYTLTFVNPGPGPVEVSKVDDLSGVLDDADLVDLPVASDGALSVSDVVDGVFSVTGSLAGGQTVTVTYTVVVRPQGERGDHRATNFLVDPEGVPPAECVAGDAQCTSTPLPFIEASKGVDPEPGTSVGAGEVLTYTLTFTNSGEGAGSVDYTDLLGEVLDDAQVTALPVASDGALTAELGSDETIRVTGVLGAGQSVTVTYAVTVLPDGERGDNLLGNFLVPTGEEPPQECVADDPTCTQNPVWEVRAWKSVEPDVTPVVAGTVLTYTLFFENVGRGVGQVDHVDDLTHVLDDVDVTVEPGSDDLSVVRDGAVVTIAGPVPAGETFTVSYQVTVRGDGERGDDLAANFLLVPGEAPPVDPVCQPSDAERPDCTLTPVGQLAVGKAVSASSDPVVEGTVLTYTLTFDNQGQGPVAVDSTDILDDVLDDTTMITPPFASDDALVASDVVDGSFRVTGELAAGQTVTVTYQVEVNDEANRGNDSADNFLVSTGDEPPSTCVDGDATCTVTPLPNVGAAKSSDPASGTTVLPDQDVTYTLTFANTGSAAGPVDHVDDLSDVLDDADLTVSPQSSDPALTVSSGTDGTIAVTGTLAAGQTVTVSYTVTVRPDGARGDNRLGNVLLGQGEEPPATCEAGDPRCTEHPVPEIVAGKSVDPVSGTPVVAGRRLVYTLTFANVGQAPGSVDRVDDLTHVLDDADLTVEPAASDTALVVTRDANRISITGSLEPGQVVTVTYEVLVRPAGERGDDVIANFLLRPGEETPTEPVCEPGAGELVEALAAVDMSDCTTNLVGEIAPSKSVSPESGTTVREGQVLTYTLAFENTGQGAVGVDFTDHLAGVLDDADWVGNVTTTGGLDVSGPTADALLVTGTVEPGETATATYQVRVRPHPDQGDHQLVNFLVPTGTTPASECVAENPLCTQNPTQPPAPVVPDPPSKGLAHTGSALVGIVGAGSLLLLLGIALLLGVRRRGVHRGTGVLPVR</sequence>
<feature type="domain" description="DUF7927" evidence="5">
    <location>
        <begin position="2066"/>
        <end position="2192"/>
    </location>
</feature>
<feature type="domain" description="DUF7927" evidence="5">
    <location>
        <begin position="455"/>
        <end position="572"/>
    </location>
</feature>
<feature type="domain" description="DUF7927" evidence="5">
    <location>
        <begin position="1787"/>
        <end position="1915"/>
    </location>
</feature>
<dbReference type="PANTHER" id="PTHR34819:SF3">
    <property type="entry name" value="CELL SURFACE PROTEIN"/>
    <property type="match status" value="1"/>
</dbReference>
<dbReference type="EMBL" id="BJNZ01000001">
    <property type="protein sequence ID" value="GED08031.1"/>
    <property type="molecule type" value="Genomic_DNA"/>
</dbReference>
<feature type="domain" description="DUF7927" evidence="5">
    <location>
        <begin position="1120"/>
        <end position="1251"/>
    </location>
</feature>
<evidence type="ECO:0000256" key="1">
    <source>
        <dbReference type="SAM" id="MobiDB-lite"/>
    </source>
</evidence>
<evidence type="ECO:0000313" key="7">
    <source>
        <dbReference type="Proteomes" id="UP000316659"/>
    </source>
</evidence>
<feature type="domain" description="DUF6923" evidence="4">
    <location>
        <begin position="92"/>
        <end position="329"/>
    </location>
</feature>
<dbReference type="Gene3D" id="2.60.40.10">
    <property type="entry name" value="Immunoglobulins"/>
    <property type="match status" value="2"/>
</dbReference>
<dbReference type="PANTHER" id="PTHR34819">
    <property type="entry name" value="LARGE CYSTEINE-RICH PERIPLASMIC PROTEIN OMCB"/>
    <property type="match status" value="1"/>
</dbReference>
<feature type="region of interest" description="Disordered" evidence="1">
    <location>
        <begin position="1"/>
        <end position="45"/>
    </location>
</feature>
<protein>
    <recommendedName>
        <fullName evidence="8">DUF11 domain-containing protein</fullName>
    </recommendedName>
</protein>
<dbReference type="InterPro" id="IPR054215">
    <property type="entry name" value="DUF6923"/>
</dbReference>
<dbReference type="Pfam" id="PF21959">
    <property type="entry name" value="DUF6923"/>
    <property type="match status" value="1"/>
</dbReference>
<evidence type="ECO:0008006" key="8">
    <source>
        <dbReference type="Google" id="ProtNLM"/>
    </source>
</evidence>
<feature type="transmembrane region" description="Helical" evidence="2">
    <location>
        <begin position="2214"/>
        <end position="2236"/>
    </location>
</feature>
<keyword evidence="2" id="KW-1133">Transmembrane helix</keyword>
<dbReference type="InterPro" id="IPR057687">
    <property type="entry name" value="DUF7927"/>
</dbReference>